<dbReference type="OrthoDB" id="5845122at2"/>
<feature type="chain" id="PRO_5012568319" description="Porin" evidence="2">
    <location>
        <begin position="27"/>
        <end position="394"/>
    </location>
</feature>
<dbReference type="Proteomes" id="UP000184600">
    <property type="component" value="Unassembled WGS sequence"/>
</dbReference>
<feature type="coiled-coil region" evidence="1">
    <location>
        <begin position="32"/>
        <end position="66"/>
    </location>
</feature>
<dbReference type="STRING" id="1117707.VQ7734_00569"/>
<name>A0A1M7YQD5_9VIBR</name>
<accession>A0A1M7YQD5</accession>
<proteinExistence type="predicted"/>
<keyword evidence="1" id="KW-0175">Coiled coil</keyword>
<dbReference type="EMBL" id="FRFG01000008">
    <property type="protein sequence ID" value="SHO54851.1"/>
    <property type="molecule type" value="Genomic_DNA"/>
</dbReference>
<evidence type="ECO:0000256" key="1">
    <source>
        <dbReference type="SAM" id="Coils"/>
    </source>
</evidence>
<dbReference type="PROSITE" id="PS51257">
    <property type="entry name" value="PROKAR_LIPOPROTEIN"/>
    <property type="match status" value="1"/>
</dbReference>
<sequence length="394" mass="45151">MKIKTLSLAVTLSCACCSLYSAATFADDHMDQKALDAEVAKMEQMHQTYEAELQKMRQMREKYESNLAKINDPKLDEGSSGYEALKSAIERITFFGFFRAKYDHDDRDEIGIGAGTNNRHFYMDFEAKMKVSDEWEAHFQSEARKGYTVNQSWRDDPGSDDQDGTVQRIWVEGHPYDGIGLALGTKWWGLGFQNVPFGHAADGIQVDYTFVKDWNAKAFWWRPRQGDLVTMPNGSETTISGLNVTGHIVDQLATSLTFASNENDDDKQMMDRMGAVELQYKPIDDVTLTGSYVWTNADDYNNSQEYRVDYKATDLNQIGSYSLYARYIDFEKYGDYSHDDEWSSLPADAKGWIAGVKYVLYKNVVWETFYSQQKKISTDSSSKHLIRTQIDFHF</sequence>
<protein>
    <recommendedName>
        <fullName evidence="5">Porin</fullName>
    </recommendedName>
</protein>
<evidence type="ECO:0000256" key="2">
    <source>
        <dbReference type="SAM" id="SignalP"/>
    </source>
</evidence>
<feature type="signal peptide" evidence="2">
    <location>
        <begin position="1"/>
        <end position="26"/>
    </location>
</feature>
<dbReference type="SUPFAM" id="SSF56935">
    <property type="entry name" value="Porins"/>
    <property type="match status" value="1"/>
</dbReference>
<evidence type="ECO:0000313" key="4">
    <source>
        <dbReference type="Proteomes" id="UP000184600"/>
    </source>
</evidence>
<organism evidence="3 4">
    <name type="scientific">Vibrio quintilis</name>
    <dbReference type="NCBI Taxonomy" id="1117707"/>
    <lineage>
        <taxon>Bacteria</taxon>
        <taxon>Pseudomonadati</taxon>
        <taxon>Pseudomonadota</taxon>
        <taxon>Gammaproteobacteria</taxon>
        <taxon>Vibrionales</taxon>
        <taxon>Vibrionaceae</taxon>
        <taxon>Vibrio</taxon>
    </lineage>
</organism>
<dbReference type="AlphaFoldDB" id="A0A1M7YQD5"/>
<dbReference type="RefSeq" id="WP_073579757.1">
    <property type="nucleotide sequence ID" value="NZ_AP024897.1"/>
</dbReference>
<gene>
    <name evidence="3" type="ORF">VQ7734_00569</name>
</gene>
<keyword evidence="4" id="KW-1185">Reference proteome</keyword>
<keyword evidence="2" id="KW-0732">Signal</keyword>
<evidence type="ECO:0008006" key="5">
    <source>
        <dbReference type="Google" id="ProtNLM"/>
    </source>
</evidence>
<evidence type="ECO:0000313" key="3">
    <source>
        <dbReference type="EMBL" id="SHO54851.1"/>
    </source>
</evidence>
<reference evidence="4" key="1">
    <citation type="submission" date="2016-12" db="EMBL/GenBank/DDBJ databases">
        <authorList>
            <person name="Rodrigo-Torres L."/>
            <person name="Arahal R.D."/>
            <person name="Lucena T."/>
        </authorList>
    </citation>
    <scope>NUCLEOTIDE SEQUENCE [LARGE SCALE GENOMIC DNA]</scope>
</reference>